<comment type="caution">
    <text evidence="1">The sequence shown here is derived from an EMBL/GenBank/DDBJ whole genome shotgun (WGS) entry which is preliminary data.</text>
</comment>
<proteinExistence type="predicted"/>
<organism evidence="1 2">
    <name type="scientific">Persea americana</name>
    <name type="common">Avocado</name>
    <dbReference type="NCBI Taxonomy" id="3435"/>
    <lineage>
        <taxon>Eukaryota</taxon>
        <taxon>Viridiplantae</taxon>
        <taxon>Streptophyta</taxon>
        <taxon>Embryophyta</taxon>
        <taxon>Tracheophyta</taxon>
        <taxon>Spermatophyta</taxon>
        <taxon>Magnoliopsida</taxon>
        <taxon>Magnoliidae</taxon>
        <taxon>Laurales</taxon>
        <taxon>Lauraceae</taxon>
        <taxon>Persea</taxon>
    </lineage>
</organism>
<evidence type="ECO:0000313" key="2">
    <source>
        <dbReference type="Proteomes" id="UP001234297"/>
    </source>
</evidence>
<protein>
    <submittedName>
        <fullName evidence="1">Uncharacterized protein</fullName>
    </submittedName>
</protein>
<keyword evidence="2" id="KW-1185">Reference proteome</keyword>
<dbReference type="EMBL" id="CM056818">
    <property type="protein sequence ID" value="KAJ8623466.1"/>
    <property type="molecule type" value="Genomic_DNA"/>
</dbReference>
<sequence length="171" mass="19709">MLALLEAVMKWRPCFVGCKFRILTDHKSLKHFLEQRVATPAQQKWVSQLMAYAYEAVYRAGHENRVADALSIQHEEVSLNALFVPKSTTSDDIHKMYGQDDKIQQLIKKYTADRSSMIGYTVRNSMLFHKGRLVVPSMPEIRSKILWEFHASPSAGHPGFLLKYVSLTRQR</sequence>
<evidence type="ECO:0000313" key="1">
    <source>
        <dbReference type="EMBL" id="KAJ8623466.1"/>
    </source>
</evidence>
<dbReference type="Proteomes" id="UP001234297">
    <property type="component" value="Chromosome 10"/>
</dbReference>
<reference evidence="1 2" key="1">
    <citation type="journal article" date="2022" name="Hortic Res">
        <title>A haplotype resolved chromosomal level avocado genome allows analysis of novel avocado genes.</title>
        <authorList>
            <person name="Nath O."/>
            <person name="Fletcher S.J."/>
            <person name="Hayward A."/>
            <person name="Shaw L.M."/>
            <person name="Masouleh A.K."/>
            <person name="Furtado A."/>
            <person name="Henry R.J."/>
            <person name="Mitter N."/>
        </authorList>
    </citation>
    <scope>NUCLEOTIDE SEQUENCE [LARGE SCALE GENOMIC DNA]</scope>
    <source>
        <strain evidence="2">cv. Hass</strain>
    </source>
</reference>
<name>A0ACC2KRJ2_PERAE</name>
<gene>
    <name evidence="1" type="ORF">MRB53_031995</name>
</gene>
<accession>A0ACC2KRJ2</accession>